<dbReference type="Gene3D" id="3.10.129.10">
    <property type="entry name" value="Hotdog Thioesterase"/>
    <property type="match status" value="1"/>
</dbReference>
<dbReference type="Pfam" id="PF13279">
    <property type="entry name" value="4HBT_2"/>
    <property type="match status" value="1"/>
</dbReference>
<dbReference type="RefSeq" id="WP_004139993.1">
    <property type="nucleotide sequence ID" value="NZ_GG694025.1"/>
</dbReference>
<dbReference type="SUPFAM" id="SSF54637">
    <property type="entry name" value="Thioesterase/thiol ester dehydrase-isomerase"/>
    <property type="match status" value="1"/>
</dbReference>
<dbReference type="CDD" id="cd00586">
    <property type="entry name" value="4HBT"/>
    <property type="match status" value="1"/>
</dbReference>
<keyword evidence="4" id="KW-1185">Reference proteome</keyword>
<evidence type="ECO:0000256" key="1">
    <source>
        <dbReference type="ARBA" id="ARBA00005953"/>
    </source>
</evidence>
<dbReference type="GeneID" id="84789698"/>
<organism evidence="3 4">
    <name type="scientific">Cardiobacterium hominis (strain ATCC 15826 / DSM 8339 / NCTC 10426 / 6573)</name>
    <dbReference type="NCBI Taxonomy" id="638300"/>
    <lineage>
        <taxon>Bacteria</taxon>
        <taxon>Pseudomonadati</taxon>
        <taxon>Pseudomonadota</taxon>
        <taxon>Gammaproteobacteria</taxon>
        <taxon>Cardiobacteriales</taxon>
        <taxon>Cardiobacteriaceae</taxon>
        <taxon>Cardiobacterium</taxon>
    </lineage>
</organism>
<dbReference type="Proteomes" id="UP000004870">
    <property type="component" value="Unassembled WGS sequence"/>
</dbReference>
<gene>
    <name evidence="3" type="ORF">HMPREF0198_0680</name>
</gene>
<protein>
    <submittedName>
        <fullName evidence="3">Acyl-CoA thioester hydrolase, YbgC/YbaW family</fullName>
    </submittedName>
</protein>
<comment type="similarity">
    <text evidence="1">Belongs to the 4-hydroxybenzoyl-CoA thioesterase family.</text>
</comment>
<dbReference type="HOGENOM" id="CLU_101141_8_0_6"/>
<evidence type="ECO:0000313" key="3">
    <source>
        <dbReference type="EMBL" id="EEV89230.1"/>
    </source>
</evidence>
<keyword evidence="2 3" id="KW-0378">Hydrolase</keyword>
<evidence type="ECO:0000256" key="2">
    <source>
        <dbReference type="ARBA" id="ARBA00022801"/>
    </source>
</evidence>
<dbReference type="STRING" id="2718.CHUV0807_1498"/>
<proteinExistence type="inferred from homology"/>
<dbReference type="PANTHER" id="PTHR31793:SF27">
    <property type="entry name" value="NOVEL THIOESTERASE SUPERFAMILY DOMAIN AND SAPOSIN A-TYPE DOMAIN CONTAINING PROTEIN (0610012H03RIK)"/>
    <property type="match status" value="1"/>
</dbReference>
<dbReference type="EMBL" id="ACKY01000030">
    <property type="protein sequence ID" value="EEV89230.1"/>
    <property type="molecule type" value="Genomic_DNA"/>
</dbReference>
<evidence type="ECO:0000313" key="4">
    <source>
        <dbReference type="Proteomes" id="UP000004870"/>
    </source>
</evidence>
<dbReference type="InterPro" id="IPR050563">
    <property type="entry name" value="4-hydroxybenzoyl-CoA_TE"/>
</dbReference>
<dbReference type="PANTHER" id="PTHR31793">
    <property type="entry name" value="4-HYDROXYBENZOYL-COA THIOESTERASE FAMILY MEMBER"/>
    <property type="match status" value="1"/>
</dbReference>
<dbReference type="AlphaFoldDB" id="C8N853"/>
<name>C8N853_CARH6</name>
<dbReference type="GO" id="GO:0047617">
    <property type="term" value="F:fatty acyl-CoA hydrolase activity"/>
    <property type="evidence" value="ECO:0007669"/>
    <property type="project" value="TreeGrafter"/>
</dbReference>
<dbReference type="OrthoDB" id="333038at2"/>
<comment type="caution">
    <text evidence="3">The sequence shown here is derived from an EMBL/GenBank/DDBJ whole genome shotgun (WGS) entry which is preliminary data.</text>
</comment>
<sequence>MTTITTRLTVRIGDINYGGHLGHDRLITLLHQARLDWLHALGAEEHHCFGAGLIMRRLTCDYRAEAFLGDTLDITLHASDLRRTAFTLHYRVCRGAILIAEAATEMVAFDYQARKITALPPAFTAALTRLHGETA</sequence>
<accession>C8N853</accession>
<reference evidence="3 4" key="1">
    <citation type="submission" date="2009-08" db="EMBL/GenBank/DDBJ databases">
        <authorList>
            <person name="Qin X."/>
            <person name="Bachman B."/>
            <person name="Battles P."/>
            <person name="Bell A."/>
            <person name="Bess C."/>
            <person name="Bickham C."/>
            <person name="Chaboub L."/>
            <person name="Chen D."/>
            <person name="Coyle M."/>
            <person name="Deiros D.R."/>
            <person name="Dinh H."/>
            <person name="Forbes L."/>
            <person name="Fowler G."/>
            <person name="Francisco L."/>
            <person name="Fu Q."/>
            <person name="Gubbala S."/>
            <person name="Hale W."/>
            <person name="Han Y."/>
            <person name="Hemphill L."/>
            <person name="Highlander S.K."/>
            <person name="Hirani K."/>
            <person name="Hogues M."/>
            <person name="Jackson L."/>
            <person name="Jakkamsetti A."/>
            <person name="Javaid M."/>
            <person name="Jiang H."/>
            <person name="Korchina V."/>
            <person name="Kovar C."/>
            <person name="Lara F."/>
            <person name="Lee S."/>
            <person name="Mata R."/>
            <person name="Mathew T."/>
            <person name="Moen C."/>
            <person name="Morales K."/>
            <person name="Munidasa M."/>
            <person name="Nazareth L."/>
            <person name="Ngo R."/>
            <person name="Nguyen L."/>
            <person name="Okwuonu G."/>
            <person name="Ongeri F."/>
            <person name="Patil S."/>
            <person name="Petrosino J."/>
            <person name="Pham C."/>
            <person name="Pham P."/>
            <person name="Pu L.-L."/>
            <person name="Puazo M."/>
            <person name="Raj R."/>
            <person name="Reid J."/>
            <person name="Rouhana J."/>
            <person name="Saada N."/>
            <person name="Shang Y."/>
            <person name="Simmons D."/>
            <person name="Thornton R."/>
            <person name="Warren J."/>
            <person name="Weissenberger G."/>
            <person name="Zhang J."/>
            <person name="Zhang L."/>
            <person name="Zhou C."/>
            <person name="Zhu D."/>
            <person name="Muzny D."/>
            <person name="Worley K."/>
            <person name="Gibbs R."/>
        </authorList>
    </citation>
    <scope>NUCLEOTIDE SEQUENCE [LARGE SCALE GENOMIC DNA]</scope>
    <source>
        <strain evidence="4">ATCC 15826 / DSM 8339 / NCTC 10426 / 6573</strain>
    </source>
</reference>
<dbReference type="InterPro" id="IPR029069">
    <property type="entry name" value="HotDog_dom_sf"/>
</dbReference>